<dbReference type="EMBL" id="OE002886">
    <property type="protein sequence ID" value="CAD7459463.1"/>
    <property type="molecule type" value="Genomic_DNA"/>
</dbReference>
<dbReference type="GO" id="GO:0005783">
    <property type="term" value="C:endoplasmic reticulum"/>
    <property type="evidence" value="ECO:0007669"/>
    <property type="project" value="TreeGrafter"/>
</dbReference>
<gene>
    <name evidence="5" type="ORF">TTEB3V08_LOCUS7415</name>
</gene>
<organism evidence="5">
    <name type="scientific">Timema tahoe</name>
    <dbReference type="NCBI Taxonomy" id="61484"/>
    <lineage>
        <taxon>Eukaryota</taxon>
        <taxon>Metazoa</taxon>
        <taxon>Ecdysozoa</taxon>
        <taxon>Arthropoda</taxon>
        <taxon>Hexapoda</taxon>
        <taxon>Insecta</taxon>
        <taxon>Pterygota</taxon>
        <taxon>Neoptera</taxon>
        <taxon>Polyneoptera</taxon>
        <taxon>Phasmatodea</taxon>
        <taxon>Timematodea</taxon>
        <taxon>Timematoidea</taxon>
        <taxon>Timematidae</taxon>
        <taxon>Timema</taxon>
    </lineage>
</organism>
<dbReference type="InterPro" id="IPR032098">
    <property type="entry name" value="Acyltransf_C"/>
</dbReference>
<proteinExistence type="inferred from homology"/>
<reference evidence="5" key="1">
    <citation type="submission" date="2020-11" db="EMBL/GenBank/DDBJ databases">
        <authorList>
            <person name="Tran Van P."/>
        </authorList>
    </citation>
    <scope>NUCLEOTIDE SEQUENCE</scope>
</reference>
<dbReference type="SMART" id="SM00563">
    <property type="entry name" value="PlsC"/>
    <property type="match status" value="1"/>
</dbReference>
<keyword evidence="3" id="KW-0012">Acyltransferase</keyword>
<dbReference type="GO" id="GO:0016746">
    <property type="term" value="F:acyltransferase activity"/>
    <property type="evidence" value="ECO:0007669"/>
    <property type="project" value="UniProtKB-KW"/>
</dbReference>
<feature type="domain" description="Phospholipid/glycerol acyltransferase" evidence="4">
    <location>
        <begin position="385"/>
        <end position="532"/>
    </location>
</feature>
<dbReference type="AlphaFoldDB" id="A0A7R9IJH3"/>
<evidence type="ECO:0000256" key="2">
    <source>
        <dbReference type="ARBA" id="ARBA00022679"/>
    </source>
</evidence>
<dbReference type="Pfam" id="PF01553">
    <property type="entry name" value="Acyltransferase"/>
    <property type="match status" value="1"/>
</dbReference>
<sequence length="611" mass="70277">MELADGLKCLSSNVAMLNKAVLRLSISRTGLKLVQFVLELGNDWSCPVHELGNEWICPVHELGNDWSCPVHELGNDWICPVHELCNDWSCPVHELGNDWSCPVHELGNEWICPVHELGNDWSCPVHELGNDWSCPVHELGNDWSCPVHELDYDWSCPVHELNKFSPSSGNDQGRSQGYISQWKTDKFNSTMGSWGCILLSMSFMKELESKAGRTDSTVQHRTQIYVSPVEDKINYPPQSKWFRYRPASLNPMYPLRNYDNTKYNSTKTHACLVVLSRQCGRRRNVETLDVHSGRQSQSPRRNWPHNKLWKPVQSLVANARYETRRGNQVDDSRPSAGTTPIYTRTSIISVLNVLSVGLSTRALLECILGTKIVVTGDSILPQEAALLVMNHRTRLDWNFLWAAMFHACQPMAHRLKFVLKASIRHLPGPGWVMQMACFLYIHRRWERDKALLSRTLDYFRDISHTYQILIFPEGTDLNIGSQEKSHNFASTHNLERYYRVLHPKTTGFVFLAQRMKENGQLDAIYDITVGYPRTLPQSEVDLARGIFPEEVHFNIRRFPGNSIPSEEEAMKQWLETIWKQKEETLDMLLKPAAHWTQGRRCRGTGEEEENL</sequence>
<dbReference type="CDD" id="cd07990">
    <property type="entry name" value="LPLAT_LCLAT1-like"/>
    <property type="match status" value="1"/>
</dbReference>
<dbReference type="GO" id="GO:0036149">
    <property type="term" value="P:phosphatidylinositol acyl-chain remodeling"/>
    <property type="evidence" value="ECO:0007669"/>
    <property type="project" value="TreeGrafter"/>
</dbReference>
<protein>
    <recommendedName>
        <fullName evidence="4">Phospholipid/glycerol acyltransferase domain-containing protein</fullName>
    </recommendedName>
</protein>
<dbReference type="InterPro" id="IPR002123">
    <property type="entry name" value="Plipid/glycerol_acylTrfase"/>
</dbReference>
<dbReference type="Pfam" id="PF16076">
    <property type="entry name" value="Acyltransf_C"/>
    <property type="match status" value="1"/>
</dbReference>
<evidence type="ECO:0000313" key="5">
    <source>
        <dbReference type="EMBL" id="CAD7459463.1"/>
    </source>
</evidence>
<evidence type="ECO:0000256" key="1">
    <source>
        <dbReference type="ARBA" id="ARBA00008655"/>
    </source>
</evidence>
<keyword evidence="2" id="KW-0808">Transferase</keyword>
<dbReference type="SUPFAM" id="SSF69593">
    <property type="entry name" value="Glycerol-3-phosphate (1)-acyltransferase"/>
    <property type="match status" value="1"/>
</dbReference>
<evidence type="ECO:0000256" key="3">
    <source>
        <dbReference type="ARBA" id="ARBA00023315"/>
    </source>
</evidence>
<name>A0A7R9IJH3_9NEOP</name>
<accession>A0A7R9IJH3</accession>
<dbReference type="PANTHER" id="PTHR10983:SF16">
    <property type="entry name" value="LYSOCARDIOLIPIN ACYLTRANSFERASE 1"/>
    <property type="match status" value="1"/>
</dbReference>
<evidence type="ECO:0000259" key="4">
    <source>
        <dbReference type="SMART" id="SM00563"/>
    </source>
</evidence>
<comment type="similarity">
    <text evidence="1">Belongs to the 1-acyl-sn-glycerol-3-phosphate acyltransferase family.</text>
</comment>
<dbReference type="PANTHER" id="PTHR10983">
    <property type="entry name" value="1-ACYLGLYCEROL-3-PHOSPHATE ACYLTRANSFERASE-RELATED"/>
    <property type="match status" value="1"/>
</dbReference>